<keyword evidence="2" id="KW-1185">Reference proteome</keyword>
<sequence>MGSIVNTVKKIRSLTLVCTLGAATLTITACGEKPSKSPLPKTEPAKLFQQQHTELEQAKKVGQTGIKNAENLKQNVEQQTK</sequence>
<dbReference type="RefSeq" id="WP_239795933.1">
    <property type="nucleotide sequence ID" value="NZ_OU912926.1"/>
</dbReference>
<dbReference type="Proteomes" id="UP000839052">
    <property type="component" value="Chromosome"/>
</dbReference>
<name>A0ABN8AMD3_9PROT</name>
<organism evidence="1 2">
    <name type="scientific">Candidatus Nitrotoga arctica</name>
    <dbReference type="NCBI Taxonomy" id="453162"/>
    <lineage>
        <taxon>Bacteria</taxon>
        <taxon>Pseudomonadati</taxon>
        <taxon>Pseudomonadota</taxon>
        <taxon>Betaproteobacteria</taxon>
        <taxon>Nitrosomonadales</taxon>
        <taxon>Gallionellaceae</taxon>
        <taxon>Candidatus Nitrotoga</taxon>
    </lineage>
</organism>
<evidence type="ECO:0000313" key="1">
    <source>
        <dbReference type="EMBL" id="CAG9931898.1"/>
    </source>
</evidence>
<accession>A0ABN8AMD3</accession>
<proteinExistence type="predicted"/>
<gene>
    <name evidence="1" type="ORF">NTG6680_0645</name>
</gene>
<reference evidence="1 2" key="1">
    <citation type="submission" date="2021-10" db="EMBL/GenBank/DDBJ databases">
        <authorList>
            <person name="Koch H."/>
        </authorList>
    </citation>
    <scope>NUCLEOTIDE SEQUENCE [LARGE SCALE GENOMIC DNA]</scope>
    <source>
        <strain evidence="1">6680</strain>
    </source>
</reference>
<evidence type="ECO:0000313" key="2">
    <source>
        <dbReference type="Proteomes" id="UP000839052"/>
    </source>
</evidence>
<evidence type="ECO:0008006" key="3">
    <source>
        <dbReference type="Google" id="ProtNLM"/>
    </source>
</evidence>
<dbReference type="EMBL" id="OU912926">
    <property type="protein sequence ID" value="CAG9931898.1"/>
    <property type="molecule type" value="Genomic_DNA"/>
</dbReference>
<protein>
    <recommendedName>
        <fullName evidence="3">Lipoprotein</fullName>
    </recommendedName>
</protein>